<gene>
    <name evidence="1" type="ORF">HHL28_01460</name>
</gene>
<sequence length="53" mass="5268">MSSGSETLSLDLAQITIILELGRTIAPEAEALGLDSGCGDGGCLEGDGTTVND</sequence>
<dbReference type="EMBL" id="CP051775">
    <property type="protein sequence ID" value="QJE71951.1"/>
    <property type="molecule type" value="Genomic_DNA"/>
</dbReference>
<evidence type="ECO:0000313" key="1">
    <source>
        <dbReference type="EMBL" id="QJE71951.1"/>
    </source>
</evidence>
<reference evidence="1" key="1">
    <citation type="submission" date="2020-04" db="EMBL/GenBank/DDBJ databases">
        <title>A desert anoxygenic phototrophic bacterium fixes CO2 using RubisCO under aerobic conditions.</title>
        <authorList>
            <person name="Tang K."/>
        </authorList>
    </citation>
    <scope>NUCLEOTIDE SEQUENCE [LARGE SCALE GENOMIC DNA]</scope>
    <source>
        <strain evidence="1">MIMtkB3</strain>
    </source>
</reference>
<accession>A0A858R3H4</accession>
<organism evidence="1 2">
    <name type="scientific">Aerophototrophica crusticola</name>
    <dbReference type="NCBI Taxonomy" id="1709002"/>
    <lineage>
        <taxon>Bacteria</taxon>
        <taxon>Pseudomonadati</taxon>
        <taxon>Pseudomonadota</taxon>
        <taxon>Alphaproteobacteria</taxon>
        <taxon>Rhodospirillales</taxon>
        <taxon>Rhodospirillaceae</taxon>
        <taxon>Aerophototrophica</taxon>
    </lineage>
</organism>
<evidence type="ECO:0000313" key="2">
    <source>
        <dbReference type="Proteomes" id="UP000501891"/>
    </source>
</evidence>
<name>A0A858R3H4_9PROT</name>
<keyword evidence="2" id="KW-1185">Reference proteome</keyword>
<protein>
    <submittedName>
        <fullName evidence="1">Uncharacterized protein</fullName>
    </submittedName>
</protein>
<dbReference type="AlphaFoldDB" id="A0A858R3H4"/>
<dbReference type="KEGG" id="acru:HHL28_01460"/>
<dbReference type="Proteomes" id="UP000501891">
    <property type="component" value="Chromosome"/>
</dbReference>
<proteinExistence type="predicted"/>